<dbReference type="PANTHER" id="PTHR30381">
    <property type="entry name" value="FLAGELLAR P-RING PERIPLASMIC PROTEIN FLGI"/>
    <property type="match status" value="1"/>
</dbReference>
<dbReference type="HAMAP" id="MF_00416">
    <property type="entry name" value="FlgI"/>
    <property type="match status" value="1"/>
</dbReference>
<accession>F3YZY4</accession>
<dbReference type="PROSITE" id="PS51257">
    <property type="entry name" value="PROKAR_LIPOPROTEIN"/>
    <property type="match status" value="1"/>
</dbReference>
<dbReference type="GO" id="GO:0030288">
    <property type="term" value="C:outer membrane-bounded periplasmic space"/>
    <property type="evidence" value="ECO:0007669"/>
    <property type="project" value="InterPro"/>
</dbReference>
<dbReference type="InterPro" id="IPR001782">
    <property type="entry name" value="Flag_FlgI"/>
</dbReference>
<dbReference type="GO" id="GO:0005198">
    <property type="term" value="F:structural molecule activity"/>
    <property type="evidence" value="ECO:0007669"/>
    <property type="project" value="InterPro"/>
</dbReference>
<dbReference type="GO" id="GO:0009428">
    <property type="term" value="C:bacterial-type flagellum basal body, distal rod, P ring"/>
    <property type="evidence" value="ECO:0007669"/>
    <property type="project" value="InterPro"/>
</dbReference>
<evidence type="ECO:0000256" key="5">
    <source>
        <dbReference type="HAMAP-Rule" id="MF_00416"/>
    </source>
</evidence>
<evidence type="ECO:0000256" key="1">
    <source>
        <dbReference type="ARBA" id="ARBA00002591"/>
    </source>
</evidence>
<keyword evidence="4 5" id="KW-0975">Bacterial flagellum</keyword>
<dbReference type="GO" id="GO:0071973">
    <property type="term" value="P:bacterial-type flagellum-dependent cell motility"/>
    <property type="evidence" value="ECO:0007669"/>
    <property type="project" value="InterPro"/>
</dbReference>
<keyword evidence="6" id="KW-0282">Flagellum</keyword>
<evidence type="ECO:0000256" key="4">
    <source>
        <dbReference type="ARBA" id="ARBA00023143"/>
    </source>
</evidence>
<dbReference type="Proteomes" id="UP000007844">
    <property type="component" value="Chromosome"/>
</dbReference>
<dbReference type="AlphaFoldDB" id="F3YZY4"/>
<protein>
    <recommendedName>
        <fullName evidence="5">Flagellar P-ring protein</fullName>
    </recommendedName>
    <alternativeName>
        <fullName evidence="5">Basal body P-ring protein</fullName>
    </alternativeName>
</protein>
<dbReference type="eggNOG" id="COG1706">
    <property type="taxonomic scope" value="Bacteria"/>
</dbReference>
<dbReference type="EMBL" id="CP003221">
    <property type="protein sequence ID" value="EGJ52013.1"/>
    <property type="molecule type" value="Genomic_DNA"/>
</dbReference>
<dbReference type="Pfam" id="PF02119">
    <property type="entry name" value="FlgI"/>
    <property type="match status" value="1"/>
</dbReference>
<organism evidence="6 7">
    <name type="scientific">Desulfocurvibacter africanus subsp. africanus str. Walvis Bay</name>
    <dbReference type="NCBI Taxonomy" id="690850"/>
    <lineage>
        <taxon>Bacteria</taxon>
        <taxon>Pseudomonadati</taxon>
        <taxon>Thermodesulfobacteriota</taxon>
        <taxon>Desulfovibrionia</taxon>
        <taxon>Desulfovibrionales</taxon>
        <taxon>Desulfovibrionaceae</taxon>
        <taxon>Desulfocurvibacter</taxon>
    </lineage>
</organism>
<dbReference type="KEGG" id="daf:Desaf_3737"/>
<evidence type="ECO:0000256" key="3">
    <source>
        <dbReference type="ARBA" id="ARBA00022729"/>
    </source>
</evidence>
<comment type="similarity">
    <text evidence="5">Belongs to the FlgI family.</text>
</comment>
<sequence length="369" mass="38948" precursor="true">MRRKNISLAAALAACMLLTLFATSAQATRIKDIATFKGVRSNQLVGYGLVVGLAGTGDNRGSAFTIQSMVNMLERMGVRVEQENLKPKNVAAVMVTANLPSSSRPGARLDATISSLGDAKSLLGGVLMLTPMRGVDGNVYALAQGPLTVGGYSAGGEAASATSNIPTVGIIPHGATVERQVPFEFNNQDIMTINLNIADFSTTQQVVDSINRTLGGPYARAADISTIDMTVPERFQGNLVPLMASLENLQVTPDARAKVVVDEKTGTVIVGQNVRLSRVAISHGSLQIIISESANVSQPQPFSQGQTVVVPETEIQVREENNRLVLMEGATLQELVDGLNSIGATPRDLISILRALRSAGALMAELEVI</sequence>
<reference evidence="6 7" key="1">
    <citation type="journal article" date="2011" name="J. Bacteriol.">
        <title>Genome sequence of the mercury-methylating and pleomorphic Desulfovibrio africanus Strain Walvis Bay.</title>
        <authorList>
            <person name="Brown S.D."/>
            <person name="Wall J.D."/>
            <person name="Kucken A.M."/>
            <person name="Gilmour C.C."/>
            <person name="Podar M."/>
            <person name="Brandt C.C."/>
            <person name="Teshima H."/>
            <person name="Detter J.C."/>
            <person name="Han C.S."/>
            <person name="Land M.L."/>
            <person name="Lucas S."/>
            <person name="Han J."/>
            <person name="Pennacchio L."/>
            <person name="Nolan M."/>
            <person name="Pitluck S."/>
            <person name="Woyke T."/>
            <person name="Goodwin L."/>
            <person name="Palumbo A.V."/>
            <person name="Elias D.A."/>
        </authorList>
    </citation>
    <scope>NUCLEOTIDE SEQUENCE [LARGE SCALE GENOMIC DNA]</scope>
    <source>
        <strain evidence="6 7">Walvis Bay</strain>
    </source>
</reference>
<dbReference type="STRING" id="690850.Desaf_3737"/>
<gene>
    <name evidence="5" type="primary">flgI</name>
    <name evidence="6" type="ORF">Desaf_3737</name>
</gene>
<proteinExistence type="inferred from homology"/>
<dbReference type="HOGENOM" id="CLU_045235_1_0_7"/>
<keyword evidence="6" id="KW-0966">Cell projection</keyword>
<comment type="subunit">
    <text evidence="5">The basal body constitutes a major portion of the flagellar organelle and consists of four rings (L,P,S, and M) mounted on a central rod.</text>
</comment>
<evidence type="ECO:0000313" key="7">
    <source>
        <dbReference type="Proteomes" id="UP000007844"/>
    </source>
</evidence>
<comment type="function">
    <text evidence="1 5">Assembles around the rod to form the L-ring and probably protects the motor/basal body from shearing forces during rotation.</text>
</comment>
<dbReference type="PANTHER" id="PTHR30381:SF0">
    <property type="entry name" value="FLAGELLAR P-RING PROTEIN"/>
    <property type="match status" value="1"/>
</dbReference>
<keyword evidence="6" id="KW-0969">Cilium</keyword>
<keyword evidence="7" id="KW-1185">Reference proteome</keyword>
<evidence type="ECO:0000256" key="2">
    <source>
        <dbReference type="ARBA" id="ARBA00004117"/>
    </source>
</evidence>
<evidence type="ECO:0000313" key="6">
    <source>
        <dbReference type="EMBL" id="EGJ52013.1"/>
    </source>
</evidence>
<dbReference type="PRINTS" id="PR01010">
    <property type="entry name" value="FLGPRINGFLGI"/>
</dbReference>
<dbReference type="NCBIfam" id="NF003676">
    <property type="entry name" value="PRK05303.1"/>
    <property type="match status" value="1"/>
</dbReference>
<name>F3YZY4_DESAF</name>
<feature type="signal peptide" evidence="5">
    <location>
        <begin position="1"/>
        <end position="27"/>
    </location>
</feature>
<keyword evidence="3 5" id="KW-0732">Signal</keyword>
<feature type="chain" id="PRO_5009011798" description="Flagellar P-ring protein" evidence="5">
    <location>
        <begin position="28"/>
        <end position="369"/>
    </location>
</feature>
<comment type="subcellular location">
    <subcellularLocation>
        <location evidence="2 5">Bacterial flagellum basal body</location>
    </subcellularLocation>
</comment>
<dbReference type="RefSeq" id="WP_005984331.1">
    <property type="nucleotide sequence ID" value="NC_016629.1"/>
</dbReference>